<dbReference type="GeneID" id="80540370"/>
<accession>A0A5B8G8Y1</accession>
<evidence type="ECO:0000313" key="2">
    <source>
        <dbReference type="Proteomes" id="UP001147731"/>
    </source>
</evidence>
<dbReference type="Proteomes" id="UP001147731">
    <property type="component" value="Segment"/>
</dbReference>
<dbReference type="EMBL" id="MH932584">
    <property type="protein sequence ID" value="QDQ69238.1"/>
    <property type="molecule type" value="Genomic_DNA"/>
</dbReference>
<keyword evidence="2" id="KW-1185">Reference proteome</keyword>
<evidence type="ECO:0000313" key="1">
    <source>
        <dbReference type="EMBL" id="QDQ69238.1"/>
    </source>
</evidence>
<name>A0A5B8G8Y1_9GAMA</name>
<protein>
    <submittedName>
        <fullName evidence="1">UL91</fullName>
    </submittedName>
</protein>
<reference evidence="1" key="1">
    <citation type="journal article" date="2019" name="Emerg. Infect. Dis.">
        <title>Novel Virus Related to Kaposi's Sarcoma-Associated Herpesvirus from Colobus Monkey.</title>
        <authorList>
            <person name="Dhingra A."/>
            <person name="Ganzenmueller T."/>
            <person name="Hage E."/>
            <person name="Suarez N.M."/>
            <person name="Matz-Rensing K."/>
            <person name="Widmer D."/>
            <person name="Pohlmann S."/>
            <person name="Davison A.J."/>
            <person name="Schulz T.F."/>
            <person name="Kaul A."/>
        </authorList>
    </citation>
    <scope>NUCLEOTIDE SEQUENCE</scope>
    <source>
        <strain evidence="1">Hannover</strain>
    </source>
</reference>
<dbReference type="KEGG" id="vg:80540370"/>
<proteinExistence type="predicted"/>
<dbReference type="Pfam" id="PF05338">
    <property type="entry name" value="DUF717"/>
    <property type="match status" value="1"/>
</dbReference>
<sequence length="102" mass="11375">MSVRGCSEKIDRKEKRSEYGRLCSGLDEQERSSVVNEDDFRDCLSFFHRPLREQVAAGVGTLDGLVLTESLCHKSDRLCLLLDLVGTECFARLCRSSATSAT</sequence>
<gene>
    <name evidence="1" type="primary">ORF30</name>
</gene>
<organism evidence="1 2">
    <name type="scientific">Colobine gammaherpesvirus 1</name>
    <dbReference type="NCBI Taxonomy" id="2597325"/>
    <lineage>
        <taxon>Viruses</taxon>
        <taxon>Duplodnaviria</taxon>
        <taxon>Heunggongvirae</taxon>
        <taxon>Peploviricota</taxon>
        <taxon>Herviviricetes</taxon>
        <taxon>Herpesvirales</taxon>
        <taxon>Orthoherpesviridae</taxon>
        <taxon>Gammaherpesvirinae</taxon>
        <taxon>Rhadinovirus</taxon>
        <taxon>Rhadinovirus colobinegamma1</taxon>
    </lineage>
</organism>
<dbReference type="InterPro" id="IPR008002">
    <property type="entry name" value="Herpes_Orf30"/>
</dbReference>
<dbReference type="RefSeq" id="YP_010801658.1">
    <property type="nucleotide sequence ID" value="NC_076967.1"/>
</dbReference>